<protein>
    <recommendedName>
        <fullName evidence="12">Sulfatase N-terminal domain-containing protein</fullName>
    </recommendedName>
</protein>
<evidence type="ECO:0000256" key="10">
    <source>
        <dbReference type="PIRSR" id="PIRSR005091-3"/>
    </source>
</evidence>
<evidence type="ECO:0000313" key="14">
    <source>
        <dbReference type="Proteomes" id="UP000179524"/>
    </source>
</evidence>
<accession>A0A1S2LHX6</accession>
<keyword evidence="5 11" id="KW-1133">Transmembrane helix</keyword>
<dbReference type="OrthoDB" id="5901192at2"/>
<organism evidence="13 14">
    <name type="scientific">Anaerobacillus alkalilacustris</name>
    <dbReference type="NCBI Taxonomy" id="393763"/>
    <lineage>
        <taxon>Bacteria</taxon>
        <taxon>Bacillati</taxon>
        <taxon>Bacillota</taxon>
        <taxon>Bacilli</taxon>
        <taxon>Bacillales</taxon>
        <taxon>Bacillaceae</taxon>
        <taxon>Anaerobacillus</taxon>
    </lineage>
</organism>
<dbReference type="InterPro" id="IPR000917">
    <property type="entry name" value="Sulfatase_N"/>
</dbReference>
<evidence type="ECO:0000313" key="13">
    <source>
        <dbReference type="EMBL" id="OIJ11095.1"/>
    </source>
</evidence>
<dbReference type="PANTHER" id="PTHR47371:SF1">
    <property type="entry name" value="LIPOTEICHOIC ACID SYNTHASE-LIKE YQGS"/>
    <property type="match status" value="1"/>
</dbReference>
<evidence type="ECO:0000256" key="9">
    <source>
        <dbReference type="PIRSR" id="PIRSR005091-2"/>
    </source>
</evidence>
<dbReference type="InterPro" id="IPR050448">
    <property type="entry name" value="OpgB/LTA_synthase_biosynth"/>
</dbReference>
<dbReference type="GO" id="GO:0005886">
    <property type="term" value="C:plasma membrane"/>
    <property type="evidence" value="ECO:0007669"/>
    <property type="project" value="UniProtKB-SubCell"/>
</dbReference>
<comment type="subcellular location">
    <subcellularLocation>
        <location evidence="1">Cell membrane</location>
        <topology evidence="1">Multi-pass membrane protein</topology>
    </subcellularLocation>
</comment>
<proteinExistence type="inferred from homology"/>
<dbReference type="PIRSF" id="PIRSF005091">
    <property type="entry name" value="Mmb_sulf_HI1246"/>
    <property type="match status" value="1"/>
</dbReference>
<evidence type="ECO:0000256" key="5">
    <source>
        <dbReference type="ARBA" id="ARBA00022989"/>
    </source>
</evidence>
<feature type="binding site" evidence="10">
    <location>
        <position position="476"/>
    </location>
    <ligand>
        <name>Mn(2+)</name>
        <dbReference type="ChEBI" id="CHEBI:29035"/>
    </ligand>
</feature>
<keyword evidence="9" id="KW-0464">Manganese</keyword>
<dbReference type="InterPro" id="IPR012160">
    <property type="entry name" value="LtaS-like"/>
</dbReference>
<keyword evidence="9" id="KW-0479">Metal-binding</keyword>
<keyword evidence="4 11" id="KW-0812">Transmembrane</keyword>
<feature type="transmembrane region" description="Helical" evidence="11">
    <location>
        <begin position="120"/>
        <end position="146"/>
    </location>
</feature>
<feature type="transmembrane region" description="Helical" evidence="11">
    <location>
        <begin position="166"/>
        <end position="184"/>
    </location>
</feature>
<feature type="binding site" evidence="10">
    <location>
        <position position="477"/>
    </location>
    <ligand>
        <name>Mn(2+)</name>
        <dbReference type="ChEBI" id="CHEBI:29035"/>
    </ligand>
</feature>
<dbReference type="GO" id="GO:0046872">
    <property type="term" value="F:metal ion binding"/>
    <property type="evidence" value="ECO:0007669"/>
    <property type="project" value="UniProtKB-KW"/>
</dbReference>
<evidence type="ECO:0000256" key="1">
    <source>
        <dbReference type="ARBA" id="ARBA00004651"/>
    </source>
</evidence>
<dbReference type="Pfam" id="PF00884">
    <property type="entry name" value="Sulfatase"/>
    <property type="match status" value="1"/>
</dbReference>
<evidence type="ECO:0000256" key="2">
    <source>
        <dbReference type="ARBA" id="ARBA00009983"/>
    </source>
</evidence>
<evidence type="ECO:0000259" key="12">
    <source>
        <dbReference type="Pfam" id="PF00884"/>
    </source>
</evidence>
<dbReference type="SUPFAM" id="SSF53649">
    <property type="entry name" value="Alkaline phosphatase-like"/>
    <property type="match status" value="1"/>
</dbReference>
<keyword evidence="3 7" id="KW-1003">Cell membrane</keyword>
<feature type="domain" description="Sulfatase N-terminal" evidence="12">
    <location>
        <begin position="253"/>
        <end position="540"/>
    </location>
</feature>
<comment type="similarity">
    <text evidence="2 7">Belongs to the LTA synthase family.</text>
</comment>
<evidence type="ECO:0000256" key="8">
    <source>
        <dbReference type="PIRSR" id="PIRSR005091-1"/>
    </source>
</evidence>
<reference evidence="13 14" key="1">
    <citation type="submission" date="2016-10" db="EMBL/GenBank/DDBJ databases">
        <title>Draft genome sequences of four alkaliphilic bacteria belonging to the Anaerobacillus genus.</title>
        <authorList>
            <person name="Bassil N.M."/>
            <person name="Lloyd J.R."/>
        </authorList>
    </citation>
    <scope>NUCLEOTIDE SEQUENCE [LARGE SCALE GENOMIC DNA]</scope>
    <source>
        <strain evidence="13 14">DSM 18345</strain>
    </source>
</reference>
<dbReference type="CDD" id="cd16015">
    <property type="entry name" value="LTA_synthase"/>
    <property type="match status" value="1"/>
</dbReference>
<feature type="transmembrane region" description="Helical" evidence="11">
    <location>
        <begin position="80"/>
        <end position="100"/>
    </location>
</feature>
<feature type="binding site" evidence="10">
    <location>
        <position position="260"/>
    </location>
    <ligand>
        <name>Mn(2+)</name>
        <dbReference type="ChEBI" id="CHEBI:29035"/>
    </ligand>
</feature>
<feature type="transmembrane region" description="Helical" evidence="11">
    <location>
        <begin position="22"/>
        <end position="45"/>
    </location>
</feature>
<dbReference type="EMBL" id="MLQR01000045">
    <property type="protein sequence ID" value="OIJ11095.1"/>
    <property type="molecule type" value="Genomic_DNA"/>
</dbReference>
<sequence>MGCSLLGEAGSIKTFYNNHRSILFFIMITWLKTFVVSTLIFQLHIARIFEVLFFLGSTLGFLIMTYGLGMYLNVKWQNRYYLFLHCVLTIILYANVVYYREFTDIITLPMLSMSANMGDLSTSIFALVKWYDIIYFFDLIIIVYLLMKKTNCLTVQKLFFQQTKGYVFTAIIIMTIVISLGNVLEKTHFFNRDQLVRTIGLYSFYVYDMFVHTQTNAQPVFSNEDDWSRIEKHLNEYHVSPNPDMFGIAKDMNVIVVSLESVESFVIGDTLYGEEITPFLNELIDDSFYFENFYYQTGQGKTSDAEFLINNSLYPLGRGAVFLTHDTNEYQALPETLSHYGYYNSVLHANDKTFYNRDVMYPNLGYDKYFSFSDYNISIRNSVGWGLKDIDFVEQSMNYIREFQEPFYSTIITLTNHFPFHLDEEDQFIEPFDSESIILNQYFPTVRYTDEAIRVLVEKLKEAGLYENTMLVMYGDHYGIANTHYEQLARFLDKEIDLYEEVKLNRVPLIIHIPGIKGEVLDTISGQIDVMPTLLNLLGIPEGDHTMFGNDLFSKDREGFAVLRNGTVVTEENIFLNETCLNYKNGEEIPLELCEPNRERGAWELYFSDKIIYRDLFRFKENRLLGNE</sequence>
<keyword evidence="6 7" id="KW-0472">Membrane</keyword>
<feature type="transmembrane region" description="Helical" evidence="11">
    <location>
        <begin position="51"/>
        <end position="73"/>
    </location>
</feature>
<evidence type="ECO:0000256" key="4">
    <source>
        <dbReference type="ARBA" id="ARBA00022692"/>
    </source>
</evidence>
<gene>
    <name evidence="13" type="ORF">BKP37_16940</name>
</gene>
<evidence type="ECO:0000256" key="7">
    <source>
        <dbReference type="PIRNR" id="PIRNR005091"/>
    </source>
</evidence>
<comment type="caution">
    <text evidence="13">The sequence shown here is derived from an EMBL/GenBank/DDBJ whole genome shotgun (WGS) entry which is preliminary data.</text>
</comment>
<evidence type="ECO:0000256" key="3">
    <source>
        <dbReference type="ARBA" id="ARBA00022475"/>
    </source>
</evidence>
<dbReference type="Proteomes" id="UP000179524">
    <property type="component" value="Unassembled WGS sequence"/>
</dbReference>
<name>A0A1S2LHX6_9BACI</name>
<feature type="binding site" evidence="10">
    <location>
        <position position="302"/>
    </location>
    <ligand>
        <name>Mn(2+)</name>
        <dbReference type="ChEBI" id="CHEBI:29035"/>
    </ligand>
</feature>
<dbReference type="Gene3D" id="3.40.720.10">
    <property type="entry name" value="Alkaline Phosphatase, subunit A"/>
    <property type="match status" value="1"/>
</dbReference>
<dbReference type="PANTHER" id="PTHR47371">
    <property type="entry name" value="LIPOTEICHOIC ACID SYNTHASE"/>
    <property type="match status" value="1"/>
</dbReference>
<dbReference type="InterPro" id="IPR017850">
    <property type="entry name" value="Alkaline_phosphatase_core_sf"/>
</dbReference>
<dbReference type="AlphaFoldDB" id="A0A1S2LHX6"/>
<dbReference type="Gene3D" id="3.30.1120.170">
    <property type="match status" value="1"/>
</dbReference>
<evidence type="ECO:0000256" key="6">
    <source>
        <dbReference type="ARBA" id="ARBA00023136"/>
    </source>
</evidence>
<feature type="binding site" evidence="9">
    <location>
        <position position="417"/>
    </location>
    <ligand>
        <name>substrate</name>
    </ligand>
</feature>
<feature type="active site" evidence="8">
    <location>
        <position position="302"/>
    </location>
</feature>
<keyword evidence="14" id="KW-1185">Reference proteome</keyword>
<evidence type="ECO:0000256" key="11">
    <source>
        <dbReference type="SAM" id="Phobius"/>
    </source>
</evidence>